<name>A0A8J3HSG9_9CHLR</name>
<organism evidence="5 6">
    <name type="scientific">Ktedonospora formicarum</name>
    <dbReference type="NCBI Taxonomy" id="2778364"/>
    <lineage>
        <taxon>Bacteria</taxon>
        <taxon>Bacillati</taxon>
        <taxon>Chloroflexota</taxon>
        <taxon>Ktedonobacteria</taxon>
        <taxon>Ktedonobacterales</taxon>
        <taxon>Ktedonobacteraceae</taxon>
        <taxon>Ktedonospora</taxon>
    </lineage>
</organism>
<proteinExistence type="predicted"/>
<dbReference type="Gene3D" id="3.40.630.10">
    <property type="entry name" value="Zn peptidases"/>
    <property type="match status" value="1"/>
</dbReference>
<evidence type="ECO:0000313" key="6">
    <source>
        <dbReference type="Proteomes" id="UP000612362"/>
    </source>
</evidence>
<accession>A0A8J3HSG9</accession>
<keyword evidence="2" id="KW-0479">Metal-binding</keyword>
<dbReference type="PANTHER" id="PTHR43270">
    <property type="entry name" value="BETA-ALA-HIS DIPEPTIDASE"/>
    <property type="match status" value="1"/>
</dbReference>
<evidence type="ECO:0000256" key="1">
    <source>
        <dbReference type="ARBA" id="ARBA00022670"/>
    </source>
</evidence>
<dbReference type="GO" id="GO:0008233">
    <property type="term" value="F:peptidase activity"/>
    <property type="evidence" value="ECO:0007669"/>
    <property type="project" value="UniProtKB-KW"/>
</dbReference>
<sequence>MVNITFHDQLRTFEQTHPLIPDSSPNMPDEWLNEVQARLTRLGFSSQPSIQSTKVNCPTTLFYSEYTTESPLTLLLYNSSPAAQQMWDIFPILARLRALELVQTLLGKLPLTLKWLIQVAPDPGATTFSSFLQSHRERLHAHACLWDDSFGSYEAGWGSDGIPLLMLGCKGRLGVKLQARIPTEQDLLTMHGAVAPNALWRLLWALQSIKDERENIQIEGFYDQLDGPDDEYLTAISALPDSAPRLAQRWSLPALPLGLKGLQLHYTQMLVPTCSLTSLEGQNQEIPVPFIGEQMPREACAYLDFHLVPRQTPEQIFNLLRRHLDTWGFADVEAHYLYGYQPSVLQANESFLHMVQEATCLAYGIPPYVLPMTVSSQPLALLSEHVPTIITSLVGTTTNNDALVNQAFANAVKQTALCIASMAQQHT</sequence>
<dbReference type="InterPro" id="IPR051458">
    <property type="entry name" value="Cyt/Met_Dipeptidase"/>
</dbReference>
<dbReference type="GO" id="GO:0005829">
    <property type="term" value="C:cytosol"/>
    <property type="evidence" value="ECO:0007669"/>
    <property type="project" value="TreeGrafter"/>
</dbReference>
<dbReference type="GO" id="GO:0046872">
    <property type="term" value="F:metal ion binding"/>
    <property type="evidence" value="ECO:0007669"/>
    <property type="project" value="UniProtKB-KW"/>
</dbReference>
<keyword evidence="6" id="KW-1185">Reference proteome</keyword>
<evidence type="ECO:0000313" key="5">
    <source>
        <dbReference type="EMBL" id="GHO43127.1"/>
    </source>
</evidence>
<dbReference type="RefSeq" id="WP_220192614.1">
    <property type="nucleotide sequence ID" value="NZ_BNJF01000001.1"/>
</dbReference>
<protein>
    <recommendedName>
        <fullName evidence="4">Peptidase M20 dimerisation domain-containing protein</fullName>
    </recommendedName>
</protein>
<keyword evidence="3" id="KW-0378">Hydrolase</keyword>
<dbReference type="InterPro" id="IPR011650">
    <property type="entry name" value="Peptidase_M20_dimer"/>
</dbReference>
<dbReference type="Gene3D" id="3.30.70.360">
    <property type="match status" value="1"/>
</dbReference>
<dbReference type="EMBL" id="BNJF01000001">
    <property type="protein sequence ID" value="GHO43127.1"/>
    <property type="molecule type" value="Genomic_DNA"/>
</dbReference>
<dbReference type="GO" id="GO:0009089">
    <property type="term" value="P:lysine biosynthetic process via diaminopimelate"/>
    <property type="evidence" value="ECO:0007669"/>
    <property type="project" value="TreeGrafter"/>
</dbReference>
<dbReference type="GO" id="GO:0006508">
    <property type="term" value="P:proteolysis"/>
    <property type="evidence" value="ECO:0007669"/>
    <property type="project" value="UniProtKB-KW"/>
</dbReference>
<feature type="domain" description="Peptidase M20 dimerisation" evidence="4">
    <location>
        <begin position="191"/>
        <end position="325"/>
    </location>
</feature>
<reference evidence="5" key="1">
    <citation type="submission" date="2020-10" db="EMBL/GenBank/DDBJ databases">
        <title>Taxonomic study of unclassified bacteria belonging to the class Ktedonobacteria.</title>
        <authorList>
            <person name="Yabe S."/>
            <person name="Wang C.M."/>
            <person name="Zheng Y."/>
            <person name="Sakai Y."/>
            <person name="Cavaletti L."/>
            <person name="Monciardini P."/>
            <person name="Donadio S."/>
        </authorList>
    </citation>
    <scope>NUCLEOTIDE SEQUENCE</scope>
    <source>
        <strain evidence="5">SOSP1-1</strain>
    </source>
</reference>
<dbReference type="AlphaFoldDB" id="A0A8J3HSG9"/>
<evidence type="ECO:0000256" key="2">
    <source>
        <dbReference type="ARBA" id="ARBA00022723"/>
    </source>
</evidence>
<dbReference type="PANTHER" id="PTHR43270:SF8">
    <property type="entry name" value="DI- AND TRIPEPTIDASE DUG2-RELATED"/>
    <property type="match status" value="1"/>
</dbReference>
<dbReference type="GO" id="GO:0009014">
    <property type="term" value="F:succinyl-diaminopimelate desuccinylase activity"/>
    <property type="evidence" value="ECO:0007669"/>
    <property type="project" value="TreeGrafter"/>
</dbReference>
<keyword evidence="1" id="KW-0645">Protease</keyword>
<comment type="caution">
    <text evidence="5">The sequence shown here is derived from an EMBL/GenBank/DDBJ whole genome shotgun (WGS) entry which is preliminary data.</text>
</comment>
<dbReference type="Proteomes" id="UP000612362">
    <property type="component" value="Unassembled WGS sequence"/>
</dbReference>
<evidence type="ECO:0000259" key="4">
    <source>
        <dbReference type="Pfam" id="PF07687"/>
    </source>
</evidence>
<evidence type="ECO:0000256" key="3">
    <source>
        <dbReference type="ARBA" id="ARBA00022801"/>
    </source>
</evidence>
<gene>
    <name evidence="5" type="ORF">KSX_12900</name>
</gene>
<dbReference type="Pfam" id="PF07687">
    <property type="entry name" value="M20_dimer"/>
    <property type="match status" value="1"/>
</dbReference>